<keyword evidence="1" id="KW-0472">Membrane</keyword>
<dbReference type="EMBL" id="SJPL01000001">
    <property type="protein sequence ID" value="TWT71798.1"/>
    <property type="molecule type" value="Genomic_DNA"/>
</dbReference>
<keyword evidence="1" id="KW-1133">Transmembrane helix</keyword>
<name>A0A5C5YA42_9PLAN</name>
<accession>A0A5C5YA42</accession>
<gene>
    <name evidence="3" type="ORF">Pan14r_41150</name>
</gene>
<dbReference type="Pfam" id="PF07090">
    <property type="entry name" value="GATase1_like"/>
    <property type="match status" value="1"/>
</dbReference>
<dbReference type="InterPro" id="IPR010768">
    <property type="entry name" value="GATase1-like"/>
</dbReference>
<dbReference type="InterPro" id="IPR029062">
    <property type="entry name" value="Class_I_gatase-like"/>
</dbReference>
<dbReference type="Gene3D" id="3.40.50.880">
    <property type="match status" value="1"/>
</dbReference>
<organism evidence="3 4">
    <name type="scientific">Crateriforma conspicua</name>
    <dbReference type="NCBI Taxonomy" id="2527996"/>
    <lineage>
        <taxon>Bacteria</taxon>
        <taxon>Pseudomonadati</taxon>
        <taxon>Planctomycetota</taxon>
        <taxon>Planctomycetia</taxon>
        <taxon>Planctomycetales</taxon>
        <taxon>Planctomycetaceae</taxon>
        <taxon>Crateriforma</taxon>
    </lineage>
</organism>
<proteinExistence type="predicted"/>
<dbReference type="PANTHER" id="PTHR37947:SF1">
    <property type="entry name" value="BLL2462 PROTEIN"/>
    <property type="match status" value="1"/>
</dbReference>
<keyword evidence="1" id="KW-0812">Transmembrane</keyword>
<dbReference type="PANTHER" id="PTHR37947">
    <property type="entry name" value="BLL2462 PROTEIN"/>
    <property type="match status" value="1"/>
</dbReference>
<feature type="transmembrane region" description="Helical" evidence="1">
    <location>
        <begin position="20"/>
        <end position="38"/>
    </location>
</feature>
<dbReference type="OrthoDB" id="9781333at2"/>
<evidence type="ECO:0000259" key="2">
    <source>
        <dbReference type="Pfam" id="PF07090"/>
    </source>
</evidence>
<comment type="caution">
    <text evidence="3">The sequence shown here is derived from an EMBL/GenBank/DDBJ whole genome shotgun (WGS) entry which is preliminary data.</text>
</comment>
<evidence type="ECO:0000256" key="1">
    <source>
        <dbReference type="SAM" id="Phobius"/>
    </source>
</evidence>
<reference evidence="3 4" key="1">
    <citation type="submission" date="2019-02" db="EMBL/GenBank/DDBJ databases">
        <title>Deep-cultivation of Planctomycetes and their phenomic and genomic characterization uncovers novel biology.</title>
        <authorList>
            <person name="Wiegand S."/>
            <person name="Jogler M."/>
            <person name="Boedeker C."/>
            <person name="Pinto D."/>
            <person name="Vollmers J."/>
            <person name="Rivas-Marin E."/>
            <person name="Kohn T."/>
            <person name="Peeters S.H."/>
            <person name="Heuer A."/>
            <person name="Rast P."/>
            <person name="Oberbeckmann S."/>
            <person name="Bunk B."/>
            <person name="Jeske O."/>
            <person name="Meyerdierks A."/>
            <person name="Storesund J.E."/>
            <person name="Kallscheuer N."/>
            <person name="Luecker S."/>
            <person name="Lage O.M."/>
            <person name="Pohl T."/>
            <person name="Merkel B.J."/>
            <person name="Hornburger P."/>
            <person name="Mueller R.-W."/>
            <person name="Bruemmer F."/>
            <person name="Labrenz M."/>
            <person name="Spormann A.M."/>
            <person name="Op Den Camp H."/>
            <person name="Overmann J."/>
            <person name="Amann R."/>
            <person name="Jetten M.S.M."/>
            <person name="Mascher T."/>
            <person name="Medema M.H."/>
            <person name="Devos D.P."/>
            <person name="Kaster A.-K."/>
            <person name="Ovreas L."/>
            <person name="Rohde M."/>
            <person name="Galperin M.Y."/>
            <person name="Jogler C."/>
        </authorList>
    </citation>
    <scope>NUCLEOTIDE SEQUENCE [LARGE SCALE GENOMIC DNA]</scope>
    <source>
        <strain evidence="3 4">Pan14r</strain>
    </source>
</reference>
<feature type="domain" description="Putative glutamine amidotransferase" evidence="2">
    <location>
        <begin position="422"/>
        <end position="621"/>
    </location>
</feature>
<sequence length="816" mass="91873">MTFDLLPKNIILQSPDWAPVAFLLLGVIALLVVTNYWRMRAAWWVKCLGVLLKLTALVLLAVCIVQPMVQARRPRPQANLLPILIDDSRSMQLKADRGDRSRGESVQQWLDRENGWMVRVAQDFDVRPYRFAARLDQMADPADLTFDGGASTLRTSLVQLQQRFDRRPMAGVVLMTDGNATDDAVDDFQWADLGFPVYPVVPDSVRTPDDLRISSVAVRQTDFETSPVTVTVSAQASDDDLSEIQMRLIDCVSGTVVAEQSVAAGADGRTFQSRFQFRPQQSGVNFYEVAVFDQRDRDRFPATVGKPDSDELESASRWEATLLNNRRLVAVDRRGGLYRVLYMAGRPNWDFKFMRRALQEDAEIDLVGLLRIANKEPKFTFRDSTVNETNPLFAGLGQDEEETAEQYDEPVVIRLGIKDSDELSDGFPDTAEELFAYHAVILDDIEPAFFTADQLLLLRRFVAARGGALMLMGGAESFGASDFVNTPLGEMSPVYAPGRAVFRDERSAPRRDRKLELTREGMLSPWVRLRDNESAERQRLDRMPAFRTVNPVGDIKPGAQTMLMLRDEDGNRVPGLVVQRFGNGRTAAWTIADAWRWSMRRDRSANDDPGQAWRQTTHWLVGEVPRRVQLQLEGGQSLGSPVQIIVDCRDAEYLPLDNASIDLKVQQQQFGTTDKPATQASERLDVQLQPSETEPGKYVGRFWPRDEGAYRFTADVQAEDGSPVGRAETGWVSRSDASEFERLTWDRDGLAEIARQTGGEVISAGDLGSFAKSLPNRKVPVTEIWQYPLWHQPWVLCIAMACLCGEWTLRRWQGAR</sequence>
<dbReference type="AlphaFoldDB" id="A0A5C5YA42"/>
<dbReference type="SUPFAM" id="SSF52317">
    <property type="entry name" value="Class I glutamine amidotransferase-like"/>
    <property type="match status" value="1"/>
</dbReference>
<evidence type="ECO:0000313" key="3">
    <source>
        <dbReference type="EMBL" id="TWT71798.1"/>
    </source>
</evidence>
<dbReference type="Proteomes" id="UP000317238">
    <property type="component" value="Unassembled WGS sequence"/>
</dbReference>
<protein>
    <recommendedName>
        <fullName evidence="2">Putative glutamine amidotransferase domain-containing protein</fullName>
    </recommendedName>
</protein>
<evidence type="ECO:0000313" key="4">
    <source>
        <dbReference type="Proteomes" id="UP000317238"/>
    </source>
</evidence>
<feature type="transmembrane region" description="Helical" evidence="1">
    <location>
        <begin position="50"/>
        <end position="69"/>
    </location>
</feature>
<dbReference type="RefSeq" id="WP_146440011.1">
    <property type="nucleotide sequence ID" value="NZ_SJPL01000001.1"/>
</dbReference>
<keyword evidence="4" id="KW-1185">Reference proteome</keyword>